<dbReference type="PANTHER" id="PTHR10965">
    <property type="entry name" value="60S RIBOSOMAL PROTEIN L38"/>
    <property type="match status" value="1"/>
</dbReference>
<dbReference type="GO" id="GO:0022625">
    <property type="term" value="C:cytosolic large ribosomal subunit"/>
    <property type="evidence" value="ECO:0007669"/>
    <property type="project" value="TreeGrafter"/>
</dbReference>
<gene>
    <name evidence="5" type="ORF">NAEGRDRAFT_66493</name>
</gene>
<dbReference type="InParanoid" id="D2VC96"/>
<evidence type="ECO:0000256" key="4">
    <source>
        <dbReference type="RuleBase" id="RU003445"/>
    </source>
</evidence>
<dbReference type="RefSeq" id="XP_002678359.1">
    <property type="nucleotide sequence ID" value="XM_002678313.1"/>
</dbReference>
<dbReference type="AlphaFoldDB" id="D2VC96"/>
<dbReference type="Pfam" id="PF01781">
    <property type="entry name" value="Ribosomal_L38e"/>
    <property type="match status" value="1"/>
</dbReference>
<dbReference type="VEuPathDB" id="AmoebaDB:NAEGRDRAFT_66493"/>
<dbReference type="GeneID" id="8849197"/>
<evidence type="ECO:0000256" key="2">
    <source>
        <dbReference type="ARBA" id="ARBA00022980"/>
    </source>
</evidence>
<dbReference type="Gene3D" id="3.30.720.90">
    <property type="match status" value="1"/>
</dbReference>
<comment type="similarity">
    <text evidence="1 4">Belongs to the eukaryotic ribosomal protein eL38 family.</text>
</comment>
<keyword evidence="6" id="KW-1185">Reference proteome</keyword>
<dbReference type="KEGG" id="ngr:NAEGRDRAFT_66493"/>
<reference evidence="5 6" key="1">
    <citation type="journal article" date="2010" name="Cell">
        <title>The genome of Naegleria gruberi illuminates early eukaryotic versatility.</title>
        <authorList>
            <person name="Fritz-Laylin L.K."/>
            <person name="Prochnik S.E."/>
            <person name="Ginger M.L."/>
            <person name="Dacks J.B."/>
            <person name="Carpenter M.L."/>
            <person name="Field M.C."/>
            <person name="Kuo A."/>
            <person name="Paredez A."/>
            <person name="Chapman J."/>
            <person name="Pham J."/>
            <person name="Shu S."/>
            <person name="Neupane R."/>
            <person name="Cipriano M."/>
            <person name="Mancuso J."/>
            <person name="Tu H."/>
            <person name="Salamov A."/>
            <person name="Lindquist E."/>
            <person name="Shapiro H."/>
            <person name="Lucas S."/>
            <person name="Grigoriev I.V."/>
            <person name="Cande W.Z."/>
            <person name="Fulton C."/>
            <person name="Rokhsar D.S."/>
            <person name="Dawson S.C."/>
        </authorList>
    </citation>
    <scope>NUCLEOTIDE SEQUENCE [LARGE SCALE GENOMIC DNA]</scope>
    <source>
        <strain evidence="5 6">NEG-M</strain>
    </source>
</reference>
<dbReference type="Proteomes" id="UP000006671">
    <property type="component" value="Unassembled WGS sequence"/>
</dbReference>
<dbReference type="STRING" id="5762.D2VC96"/>
<dbReference type="OrthoDB" id="10250488at2759"/>
<accession>D2VC96</accession>
<evidence type="ECO:0000313" key="6">
    <source>
        <dbReference type="Proteomes" id="UP000006671"/>
    </source>
</evidence>
<evidence type="ECO:0000256" key="1">
    <source>
        <dbReference type="ARBA" id="ARBA00007803"/>
    </source>
</evidence>
<keyword evidence="3 4" id="KW-0687">Ribonucleoprotein</keyword>
<sequence>MSANKHKTKEERMEIVNEYLQQQKEKEAVKAQSDLSQLFGKAEKLDSPQYSDPIDKSYNRMLDKAAQWNEEDLKTFGKLTSATPKAAKKLNVIISNSITHDVLQNCCDDEEDILPKQILNVKEFLALAVAAKEKGSITLYKSKDRKNRSYKFKLRTRQYLYTLKMKNKVKAQQLEKALPPTLKKSYINHPEKKETKKQ</sequence>
<evidence type="ECO:0000313" key="5">
    <source>
        <dbReference type="EMBL" id="EFC45615.1"/>
    </source>
</evidence>
<dbReference type="GO" id="GO:0003735">
    <property type="term" value="F:structural constituent of ribosome"/>
    <property type="evidence" value="ECO:0007669"/>
    <property type="project" value="InterPro"/>
</dbReference>
<dbReference type="PANTHER" id="PTHR10965:SF0">
    <property type="entry name" value="LARGE RIBOSOMAL SUBUNIT PROTEIN EL38"/>
    <property type="match status" value="1"/>
</dbReference>
<name>D2VC96_NAEGR</name>
<dbReference type="InterPro" id="IPR002675">
    <property type="entry name" value="Ribosomal_eL38"/>
</dbReference>
<dbReference type="GO" id="GO:0006412">
    <property type="term" value="P:translation"/>
    <property type="evidence" value="ECO:0007669"/>
    <property type="project" value="InterPro"/>
</dbReference>
<dbReference type="EMBL" id="GG738862">
    <property type="protein sequence ID" value="EFC45615.1"/>
    <property type="molecule type" value="Genomic_DNA"/>
</dbReference>
<keyword evidence="2 4" id="KW-0689">Ribosomal protein</keyword>
<organism evidence="6">
    <name type="scientific">Naegleria gruberi</name>
    <name type="common">Amoeba</name>
    <dbReference type="NCBI Taxonomy" id="5762"/>
    <lineage>
        <taxon>Eukaryota</taxon>
        <taxon>Discoba</taxon>
        <taxon>Heterolobosea</taxon>
        <taxon>Tetramitia</taxon>
        <taxon>Eutetramitia</taxon>
        <taxon>Vahlkampfiidae</taxon>
        <taxon>Naegleria</taxon>
    </lineage>
</organism>
<dbReference type="GO" id="GO:0022618">
    <property type="term" value="P:protein-RNA complex assembly"/>
    <property type="evidence" value="ECO:0007669"/>
    <property type="project" value="TreeGrafter"/>
</dbReference>
<protein>
    <submittedName>
        <fullName evidence="5">60S ribosomal protein L38</fullName>
    </submittedName>
</protein>
<proteinExistence type="inferred from homology"/>
<dbReference type="InterPro" id="IPR038464">
    <property type="entry name" value="Ribosomal_eL38_sf"/>
</dbReference>
<evidence type="ECO:0000256" key="3">
    <source>
        <dbReference type="ARBA" id="ARBA00023274"/>
    </source>
</evidence>